<dbReference type="PROSITE" id="PS50880">
    <property type="entry name" value="TOPRIM"/>
    <property type="match status" value="1"/>
</dbReference>
<keyword evidence="3 12" id="KW-0808">Transferase</keyword>
<sequence length="632" mass="71710">MAIPPGFVDELRNRTSVSEIVGKRVKLIKKGREHSGLCPFHNEKTPSFTVNDDKGFYHCFGCGAHGSALDFVMNTEGLNFPEAVERLAVQAGMEVPQDTPQQRERIEKRNTLYDVMEAACAYYERVLRMPEGQIGLSYLRERGLSEEIIKRFRLGYSPNIQGGLKAALKRDGIEDHLMIEAGLLIQPDDPNRKPYERFRERVMFPITDRRGKVIAFGGRILGDGKPKYLNSPETPLFHKGTILYGLAQAREEAYKRDQIIVTEGYMDVIGLAQGGFCNAVAPLGTALTEEQIQLLWKMCKTPLLCFDGDAAGQRASARGAERALPHLKPGYSLHFVHLPAGEDPDSLIKEEGAAAMQTVLDEAIPLSELLWRMESEGKNFETAEDRALLEDSLKKHAFQIEDESVKHHFLSALKDRMWKEIRAKKETKPFQPRRDWKNEKKNHHTHLEAKSSLNTKINAEKWRETLLIAAVILHPELIDEVGERLGLLIFTSESLDKLRQEVLKTVDGDLGLDSRALQSHLEKNGFSGPLKSLLSQFHAPNGGKFIGHETFLHPDRPIEDVLRGWEHTFKLYMMERDLAAEFKELKRRLKEEMTPQALSQFQAHQKLMGIIDADEDEASGYSYKNDEQDLFD</sequence>
<keyword evidence="17" id="KW-1185">Reference proteome</keyword>
<feature type="domain" description="Toprim" evidence="15">
    <location>
        <begin position="257"/>
        <end position="339"/>
    </location>
</feature>
<dbReference type="RefSeq" id="WP_069186095.1">
    <property type="nucleotide sequence ID" value="NZ_FLYE01000002.1"/>
</dbReference>
<dbReference type="InterPro" id="IPR013264">
    <property type="entry name" value="DNAG_N"/>
</dbReference>
<dbReference type="HAMAP" id="MF_00974">
    <property type="entry name" value="DNA_primase_DnaG"/>
    <property type="match status" value="1"/>
</dbReference>
<keyword evidence="9" id="KW-0460">Magnesium</keyword>
<evidence type="ECO:0000313" key="16">
    <source>
        <dbReference type="EMBL" id="SCA55369.1"/>
    </source>
</evidence>
<dbReference type="CDD" id="cd03364">
    <property type="entry name" value="TOPRIM_DnaG_primases"/>
    <property type="match status" value="1"/>
</dbReference>
<keyword evidence="6 12" id="KW-0479">Metal-binding</keyword>
<dbReference type="GO" id="GO:0000428">
    <property type="term" value="C:DNA-directed RNA polymerase complex"/>
    <property type="evidence" value="ECO:0007669"/>
    <property type="project" value="UniProtKB-KW"/>
</dbReference>
<evidence type="ECO:0000256" key="3">
    <source>
        <dbReference type="ARBA" id="ARBA00022679"/>
    </source>
</evidence>
<dbReference type="OrthoDB" id="9803773at2"/>
<dbReference type="FunFam" id="3.90.580.10:FF:000001">
    <property type="entry name" value="DNA primase"/>
    <property type="match status" value="1"/>
</dbReference>
<reference evidence="16 17" key="1">
    <citation type="submission" date="2016-07" db="EMBL/GenBank/DDBJ databases">
        <authorList>
            <person name="Lefevre C.T."/>
        </authorList>
    </citation>
    <scope>NUCLEOTIDE SEQUENCE [LARGE SCALE GENOMIC DNA]</scope>
    <source>
        <strain evidence="16">PR1</strain>
    </source>
</reference>
<dbReference type="Gene3D" id="3.40.1360.10">
    <property type="match status" value="1"/>
</dbReference>
<evidence type="ECO:0000256" key="4">
    <source>
        <dbReference type="ARBA" id="ARBA00022695"/>
    </source>
</evidence>
<dbReference type="EMBL" id="FLYE01000002">
    <property type="protein sequence ID" value="SCA55369.1"/>
    <property type="molecule type" value="Genomic_DNA"/>
</dbReference>
<evidence type="ECO:0000256" key="12">
    <source>
        <dbReference type="HAMAP-Rule" id="MF_00974"/>
    </source>
</evidence>
<protein>
    <recommendedName>
        <fullName evidence="12 13">DNA primase</fullName>
        <ecNumber evidence="12">2.7.7.101</ecNumber>
    </recommendedName>
</protein>
<comment type="similarity">
    <text evidence="12 13">Belongs to the DnaG primase family.</text>
</comment>
<dbReference type="PIRSF" id="PIRSF002811">
    <property type="entry name" value="DnaG"/>
    <property type="match status" value="1"/>
</dbReference>
<dbReference type="InterPro" id="IPR036977">
    <property type="entry name" value="DNA_primase_Znf_CHC2"/>
</dbReference>
<keyword evidence="4 12" id="KW-0548">Nucleotidyltransferase</keyword>
<dbReference type="InterPro" id="IPR006171">
    <property type="entry name" value="TOPRIM_dom"/>
</dbReference>
<dbReference type="STRING" id="1867952.MTBPR1_100010"/>
<proteinExistence type="inferred from homology"/>
<feature type="zinc finger region" description="CHC2-type" evidence="12 14">
    <location>
        <begin position="38"/>
        <end position="62"/>
    </location>
</feature>
<comment type="catalytic activity">
    <reaction evidence="12">
        <text>ssDNA + n NTP = ssDNA/pppN(pN)n-1 hybrid + (n-1) diphosphate.</text>
        <dbReference type="EC" id="2.7.7.101"/>
    </reaction>
</comment>
<dbReference type="SUPFAM" id="SSF57783">
    <property type="entry name" value="Zinc beta-ribbon"/>
    <property type="match status" value="1"/>
</dbReference>
<dbReference type="Gene3D" id="3.90.580.10">
    <property type="entry name" value="Zinc finger, CHC2-type domain"/>
    <property type="match status" value="1"/>
</dbReference>
<keyword evidence="1 12" id="KW-0240">DNA-directed RNA polymerase</keyword>
<dbReference type="InterPro" id="IPR034151">
    <property type="entry name" value="TOPRIM_DnaG_bac"/>
</dbReference>
<dbReference type="PANTHER" id="PTHR30313">
    <property type="entry name" value="DNA PRIMASE"/>
    <property type="match status" value="1"/>
</dbReference>
<dbReference type="Pfam" id="PF08275">
    <property type="entry name" value="DNAG_N"/>
    <property type="match status" value="1"/>
</dbReference>
<dbReference type="InterPro" id="IPR002694">
    <property type="entry name" value="Znf_CHC2"/>
</dbReference>
<comment type="function">
    <text evidence="12 13">RNA polymerase that catalyzes the synthesis of short RNA molecules used as primers for DNA polymerase during DNA replication.</text>
</comment>
<evidence type="ECO:0000256" key="2">
    <source>
        <dbReference type="ARBA" id="ARBA00022515"/>
    </source>
</evidence>
<evidence type="ECO:0000256" key="6">
    <source>
        <dbReference type="ARBA" id="ARBA00022723"/>
    </source>
</evidence>
<dbReference type="GO" id="GO:0006269">
    <property type="term" value="P:DNA replication, synthesis of primer"/>
    <property type="evidence" value="ECO:0007669"/>
    <property type="project" value="UniProtKB-UniRule"/>
</dbReference>
<dbReference type="Gene3D" id="3.90.980.10">
    <property type="entry name" value="DNA primase, catalytic core, N-terminal domain"/>
    <property type="match status" value="1"/>
</dbReference>
<dbReference type="FunFam" id="3.90.980.10:FF:000001">
    <property type="entry name" value="DNA primase"/>
    <property type="match status" value="1"/>
</dbReference>
<dbReference type="GO" id="GO:0008270">
    <property type="term" value="F:zinc ion binding"/>
    <property type="evidence" value="ECO:0007669"/>
    <property type="project" value="UniProtKB-UniRule"/>
</dbReference>
<evidence type="ECO:0000256" key="8">
    <source>
        <dbReference type="ARBA" id="ARBA00022833"/>
    </source>
</evidence>
<dbReference type="GO" id="GO:0003899">
    <property type="term" value="F:DNA-directed RNA polymerase activity"/>
    <property type="evidence" value="ECO:0007669"/>
    <property type="project" value="UniProtKB-UniRule"/>
</dbReference>
<evidence type="ECO:0000256" key="13">
    <source>
        <dbReference type="PIRNR" id="PIRNR002811"/>
    </source>
</evidence>
<dbReference type="NCBIfam" id="TIGR01391">
    <property type="entry name" value="dnaG"/>
    <property type="match status" value="1"/>
</dbReference>
<dbReference type="FunFam" id="3.40.1360.10:FF:000002">
    <property type="entry name" value="DNA primase"/>
    <property type="match status" value="1"/>
</dbReference>
<evidence type="ECO:0000256" key="10">
    <source>
        <dbReference type="ARBA" id="ARBA00023125"/>
    </source>
</evidence>
<evidence type="ECO:0000313" key="17">
    <source>
        <dbReference type="Proteomes" id="UP000231658"/>
    </source>
</evidence>
<dbReference type="InterPro" id="IPR006295">
    <property type="entry name" value="DNA_primase_DnaG"/>
</dbReference>
<dbReference type="InterPro" id="IPR030846">
    <property type="entry name" value="DnaG_bac"/>
</dbReference>
<dbReference type="SMART" id="SM00493">
    <property type="entry name" value="TOPRIM"/>
    <property type="match status" value="1"/>
</dbReference>
<evidence type="ECO:0000256" key="14">
    <source>
        <dbReference type="PIRSR" id="PIRSR002811-1"/>
    </source>
</evidence>
<keyword evidence="8 12" id="KW-0862">Zinc</keyword>
<evidence type="ECO:0000256" key="5">
    <source>
        <dbReference type="ARBA" id="ARBA00022705"/>
    </source>
</evidence>
<evidence type="ECO:0000256" key="1">
    <source>
        <dbReference type="ARBA" id="ARBA00022478"/>
    </source>
</evidence>
<keyword evidence="11 12" id="KW-0804">Transcription</keyword>
<dbReference type="InterPro" id="IPR037068">
    <property type="entry name" value="DNA_primase_core_N_sf"/>
</dbReference>
<dbReference type="AlphaFoldDB" id="A0A1C3RDM7"/>
<dbReference type="GO" id="GO:0003677">
    <property type="term" value="F:DNA binding"/>
    <property type="evidence" value="ECO:0007669"/>
    <property type="project" value="UniProtKB-KW"/>
</dbReference>
<keyword evidence="10 12" id="KW-0238">DNA-binding</keyword>
<dbReference type="SUPFAM" id="SSF56731">
    <property type="entry name" value="DNA primase core"/>
    <property type="match status" value="1"/>
</dbReference>
<evidence type="ECO:0000259" key="15">
    <source>
        <dbReference type="PROSITE" id="PS50880"/>
    </source>
</evidence>
<dbReference type="Pfam" id="PF13155">
    <property type="entry name" value="Toprim_2"/>
    <property type="match status" value="1"/>
</dbReference>
<dbReference type="Pfam" id="PF01807">
    <property type="entry name" value="Zn_ribbon_DnaG"/>
    <property type="match status" value="1"/>
</dbReference>
<dbReference type="EC" id="2.7.7.101" evidence="12"/>
<gene>
    <name evidence="12" type="primary">dnaG</name>
    <name evidence="16" type="ORF">MTBPR1_100010</name>
</gene>
<keyword evidence="7 12" id="KW-0863">Zinc-finger</keyword>
<dbReference type="Proteomes" id="UP000231658">
    <property type="component" value="Unassembled WGS sequence"/>
</dbReference>
<dbReference type="SMART" id="SM00400">
    <property type="entry name" value="ZnF_CHCC"/>
    <property type="match status" value="1"/>
</dbReference>
<dbReference type="InterPro" id="IPR050219">
    <property type="entry name" value="DnaG_primase"/>
</dbReference>
<evidence type="ECO:0000256" key="7">
    <source>
        <dbReference type="ARBA" id="ARBA00022771"/>
    </source>
</evidence>
<dbReference type="GO" id="GO:0005737">
    <property type="term" value="C:cytoplasm"/>
    <property type="evidence" value="ECO:0007669"/>
    <property type="project" value="TreeGrafter"/>
</dbReference>
<name>A0A1C3RDM7_9PROT</name>
<keyword evidence="5 12" id="KW-0235">DNA replication</keyword>
<evidence type="ECO:0000256" key="9">
    <source>
        <dbReference type="ARBA" id="ARBA00022842"/>
    </source>
</evidence>
<comment type="domain">
    <text evidence="12">Contains an N-terminal zinc-binding domain, a central core domain that contains the primase activity, and a C-terminal DnaB-binding domain.</text>
</comment>
<dbReference type="GO" id="GO:1990077">
    <property type="term" value="C:primosome complex"/>
    <property type="evidence" value="ECO:0007669"/>
    <property type="project" value="UniProtKB-KW"/>
</dbReference>
<organism evidence="16 17">
    <name type="scientific">Candidatus Terasakiella magnetica</name>
    <dbReference type="NCBI Taxonomy" id="1867952"/>
    <lineage>
        <taxon>Bacteria</taxon>
        <taxon>Pseudomonadati</taxon>
        <taxon>Pseudomonadota</taxon>
        <taxon>Alphaproteobacteria</taxon>
        <taxon>Rhodospirillales</taxon>
        <taxon>Terasakiellaceae</taxon>
        <taxon>Terasakiella</taxon>
    </lineage>
</organism>
<comment type="subunit">
    <text evidence="12">Monomer. Interacts with DnaB.</text>
</comment>
<keyword evidence="2 12" id="KW-0639">Primosome</keyword>
<comment type="cofactor">
    <cofactor evidence="12 13 14">
        <name>Zn(2+)</name>
        <dbReference type="ChEBI" id="CHEBI:29105"/>
    </cofactor>
    <text evidence="12 13 14">Binds 1 zinc ion per monomer.</text>
</comment>
<dbReference type="PANTHER" id="PTHR30313:SF2">
    <property type="entry name" value="DNA PRIMASE"/>
    <property type="match status" value="1"/>
</dbReference>
<evidence type="ECO:0000256" key="11">
    <source>
        <dbReference type="ARBA" id="ARBA00023163"/>
    </source>
</evidence>
<accession>A0A1C3RDM7</accession>